<evidence type="ECO:0000256" key="2">
    <source>
        <dbReference type="SAM" id="SignalP"/>
    </source>
</evidence>
<reference evidence="4" key="1">
    <citation type="submission" date="2016-02" db="EMBL/GenBank/DDBJ databases">
        <authorList>
            <person name="Mitreva M."/>
            <person name="Pepin K.H."/>
            <person name="Mihindukulasuriya K.A."/>
            <person name="Fulton R."/>
            <person name="Fronick C."/>
            <person name="O'Laughlin M."/>
            <person name="Miner T."/>
            <person name="Herter B."/>
            <person name="Rosa B.A."/>
            <person name="Cordes M."/>
            <person name="Tomlinson C."/>
            <person name="Wollam A."/>
            <person name="Palsikar V.B."/>
            <person name="Mardis E.R."/>
            <person name="Wilson R.K."/>
        </authorList>
    </citation>
    <scope>NUCLEOTIDE SEQUENCE [LARGE SCALE GENOMIC DNA]</scope>
    <source>
        <strain evidence="4">DSM 22607</strain>
    </source>
</reference>
<evidence type="ECO:0000313" key="4">
    <source>
        <dbReference type="Proteomes" id="UP000070366"/>
    </source>
</evidence>
<protein>
    <recommendedName>
        <fullName evidence="5">LPXTG-motif protein cell wall anchor domain protein</fullName>
    </recommendedName>
</protein>
<dbReference type="Proteomes" id="UP000070366">
    <property type="component" value="Unassembled WGS sequence"/>
</dbReference>
<keyword evidence="1" id="KW-0812">Transmembrane</keyword>
<organism evidence="3 4">
    <name type="scientific">Christensenella minuta</name>
    <dbReference type="NCBI Taxonomy" id="626937"/>
    <lineage>
        <taxon>Bacteria</taxon>
        <taxon>Bacillati</taxon>
        <taxon>Bacillota</taxon>
        <taxon>Clostridia</taxon>
        <taxon>Christensenellales</taxon>
        <taxon>Christensenellaceae</taxon>
        <taxon>Christensenella</taxon>
    </lineage>
</organism>
<dbReference type="KEGG" id="cmiu:B1H56_09830"/>
<dbReference type="RefSeq" id="WP_066522608.1">
    <property type="nucleotide sequence ID" value="NZ_CABMOF010000009.1"/>
</dbReference>
<feature type="transmembrane region" description="Helical" evidence="1">
    <location>
        <begin position="161"/>
        <end position="180"/>
    </location>
</feature>
<gene>
    <name evidence="3" type="ORF">HMPREF3293_00556</name>
</gene>
<dbReference type="STRING" id="626937.HMPREF3293_00556"/>
<dbReference type="OrthoDB" id="9916983at2"/>
<comment type="caution">
    <text evidence="3">The sequence shown here is derived from an EMBL/GenBank/DDBJ whole genome shotgun (WGS) entry which is preliminary data.</text>
</comment>
<proteinExistence type="predicted"/>
<evidence type="ECO:0000313" key="3">
    <source>
        <dbReference type="EMBL" id="KXK66513.1"/>
    </source>
</evidence>
<keyword evidence="1" id="KW-1133">Transmembrane helix</keyword>
<evidence type="ECO:0008006" key="5">
    <source>
        <dbReference type="Google" id="ProtNLM"/>
    </source>
</evidence>
<feature type="signal peptide" evidence="2">
    <location>
        <begin position="1"/>
        <end position="25"/>
    </location>
</feature>
<keyword evidence="1" id="KW-0472">Membrane</keyword>
<feature type="chain" id="PRO_5007478652" description="LPXTG-motif protein cell wall anchor domain protein" evidence="2">
    <location>
        <begin position="26"/>
        <end position="188"/>
    </location>
</feature>
<accession>A0A136Q764</accession>
<name>A0A136Q764_9FIRM</name>
<keyword evidence="2" id="KW-0732">Signal</keyword>
<evidence type="ECO:0000256" key="1">
    <source>
        <dbReference type="SAM" id="Phobius"/>
    </source>
</evidence>
<dbReference type="AlphaFoldDB" id="A0A136Q764"/>
<sequence>MVKRKILVVAVIVILCLAIGSVAFAAPSPTGGSVAAKDADGNPVQVTVAAVSNADELKAQIDTAKAPGTVAWLQDVTVEDYAGGPITLTLAVNGVKTGDEVTVIHYVNGAWEYVKPDSVSDGQVVVTLSSLSPVGVVVKQADSAGAATTDSTSPKTGGADLAMILTLIAVAAAGTVFAAGRQLKKSER</sequence>
<dbReference type="EMBL" id="LSZW01000040">
    <property type="protein sequence ID" value="KXK66513.1"/>
    <property type="molecule type" value="Genomic_DNA"/>
</dbReference>
<keyword evidence="4" id="KW-1185">Reference proteome</keyword>